<proteinExistence type="predicted"/>
<name>A0A927J1G9_9MICO</name>
<accession>A0A927J1G9</accession>
<comment type="caution">
    <text evidence="1">The sequence shown here is derived from an EMBL/GenBank/DDBJ whole genome shotgun (WGS) entry which is preliminary data.</text>
</comment>
<gene>
    <name evidence="1" type="ORF">IF651_14035</name>
</gene>
<dbReference type="EMBL" id="JACYHB010000013">
    <property type="protein sequence ID" value="MBD8080174.1"/>
    <property type="molecule type" value="Genomic_DNA"/>
</dbReference>
<protein>
    <submittedName>
        <fullName evidence="1">Uncharacterized protein</fullName>
    </submittedName>
</protein>
<evidence type="ECO:0000313" key="2">
    <source>
        <dbReference type="Proteomes" id="UP000610846"/>
    </source>
</evidence>
<dbReference type="AlphaFoldDB" id="A0A927J1G9"/>
<reference evidence="1" key="1">
    <citation type="journal article" date="2018" name="Curr. Microbiol.">
        <title>Cellulosimicrobium arenosum sp. nov., Isolated from Marine Sediment Sand.</title>
        <authorList>
            <person name="Oh M."/>
            <person name="Kim J.H."/>
            <person name="Yoon J.H."/>
            <person name="Schumann P."/>
            <person name="Kim W."/>
        </authorList>
    </citation>
    <scope>NUCLEOTIDE SEQUENCE</scope>
    <source>
        <strain evidence="1">KCTC 49039</strain>
    </source>
</reference>
<sequence length="178" mass="19204">MTETHTPEVTTEGPKRPFVRTVGAALDLDGRRVIVVEISPAQAAPEFQFKAATSTRAPRDAPHLLPTVALGEGRVEVRLPALAAGTSLTLTARRKRSAPLDLTDIGPSATGAAIHIVDGAAGLLTFGQDPAPRASFARRMYWRVPPASRASARRRYRAAQERVARTTTRMKTRTRTDG</sequence>
<dbReference type="Proteomes" id="UP000610846">
    <property type="component" value="Unassembled WGS sequence"/>
</dbReference>
<reference evidence="1" key="2">
    <citation type="submission" date="2020-09" db="EMBL/GenBank/DDBJ databases">
        <authorList>
            <person name="Yu Y."/>
        </authorList>
    </citation>
    <scope>NUCLEOTIDE SEQUENCE</scope>
    <source>
        <strain evidence="1">KCTC 49039</strain>
    </source>
</reference>
<keyword evidence="2" id="KW-1185">Reference proteome</keyword>
<dbReference type="RefSeq" id="WP_191829763.1">
    <property type="nucleotide sequence ID" value="NZ_JACYHB010000013.1"/>
</dbReference>
<evidence type="ECO:0000313" key="1">
    <source>
        <dbReference type="EMBL" id="MBD8080174.1"/>
    </source>
</evidence>
<organism evidence="1 2">
    <name type="scientific">Cellulosimicrobium arenosum</name>
    <dbReference type="NCBI Taxonomy" id="2708133"/>
    <lineage>
        <taxon>Bacteria</taxon>
        <taxon>Bacillati</taxon>
        <taxon>Actinomycetota</taxon>
        <taxon>Actinomycetes</taxon>
        <taxon>Micrococcales</taxon>
        <taxon>Promicromonosporaceae</taxon>
        <taxon>Cellulosimicrobium</taxon>
    </lineage>
</organism>